<dbReference type="EC" id="6.3.5.1" evidence="7 8"/>
<feature type="active site" description="For glutaminase activity" evidence="7">
    <location>
        <position position="111"/>
    </location>
</feature>
<evidence type="ECO:0000313" key="10">
    <source>
        <dbReference type="EMBL" id="MDN5212001.1"/>
    </source>
</evidence>
<dbReference type="EMBL" id="JAUJEB010000001">
    <property type="protein sequence ID" value="MDN5212001.1"/>
    <property type="molecule type" value="Genomic_DNA"/>
</dbReference>
<dbReference type="PANTHER" id="PTHR23090">
    <property type="entry name" value="NH 3 /GLUTAMINE-DEPENDENT NAD + SYNTHETASE"/>
    <property type="match status" value="1"/>
</dbReference>
<dbReference type="InterPro" id="IPR036526">
    <property type="entry name" value="C-N_Hydrolase_sf"/>
</dbReference>
<protein>
    <recommendedName>
        <fullName evidence="7 8">Glutamine-dependent NAD(+) synthetase</fullName>
        <ecNumber evidence="7 8">6.3.5.1</ecNumber>
    </recommendedName>
    <alternativeName>
        <fullName evidence="7 8">NAD(+) synthase [glutamine-hydrolyzing]</fullName>
    </alternativeName>
</protein>
<dbReference type="Pfam" id="PF00795">
    <property type="entry name" value="CN_hydrolase"/>
    <property type="match status" value="1"/>
</dbReference>
<dbReference type="SUPFAM" id="SSF56317">
    <property type="entry name" value="Carbon-nitrogen hydrolase"/>
    <property type="match status" value="1"/>
</dbReference>
<dbReference type="Gene3D" id="3.60.110.10">
    <property type="entry name" value="Carbon-nitrogen hydrolase"/>
    <property type="match status" value="1"/>
</dbReference>
<comment type="caution">
    <text evidence="10">The sequence shown here is derived from an EMBL/GenBank/DDBJ whole genome shotgun (WGS) entry which is preliminary data.</text>
</comment>
<dbReference type="InterPro" id="IPR014445">
    <property type="entry name" value="Gln-dep_NAD_synthase"/>
</dbReference>
<feature type="binding site" evidence="7">
    <location>
        <position position="434"/>
    </location>
    <ligand>
        <name>deamido-NAD(+)</name>
        <dbReference type="ChEBI" id="CHEBI:58437"/>
        <note>ligand shared between two neighboring subunits</note>
    </ligand>
</feature>
<comment type="pathway">
    <text evidence="1 7 8">Cofactor biosynthesis; NAD(+) biosynthesis; NAD(+) from deamido-NAD(+) (L-Gln route): step 1/1.</text>
</comment>
<dbReference type="InterPro" id="IPR003694">
    <property type="entry name" value="NAD_synthase"/>
</dbReference>
<dbReference type="Pfam" id="PF02540">
    <property type="entry name" value="NAD_synthase"/>
    <property type="match status" value="1"/>
</dbReference>
<feature type="active site" description="Nucleophile; for glutaminase activity" evidence="7">
    <location>
        <position position="163"/>
    </location>
</feature>
<organism evidence="10 11">
    <name type="scientific">Agaribacillus aureus</name>
    <dbReference type="NCBI Taxonomy" id="3051825"/>
    <lineage>
        <taxon>Bacteria</taxon>
        <taxon>Pseudomonadati</taxon>
        <taxon>Bacteroidota</taxon>
        <taxon>Cytophagia</taxon>
        <taxon>Cytophagales</taxon>
        <taxon>Splendidivirgaceae</taxon>
        <taxon>Agaribacillus</taxon>
    </lineage>
</organism>
<feature type="domain" description="CN hydrolase" evidence="9">
    <location>
        <begin position="4"/>
        <end position="264"/>
    </location>
</feature>
<comment type="catalytic activity">
    <reaction evidence="7 8">
        <text>deamido-NAD(+) + L-glutamine + ATP + H2O = L-glutamate + AMP + diphosphate + NAD(+) + H(+)</text>
        <dbReference type="Rhea" id="RHEA:24384"/>
        <dbReference type="ChEBI" id="CHEBI:15377"/>
        <dbReference type="ChEBI" id="CHEBI:15378"/>
        <dbReference type="ChEBI" id="CHEBI:29985"/>
        <dbReference type="ChEBI" id="CHEBI:30616"/>
        <dbReference type="ChEBI" id="CHEBI:33019"/>
        <dbReference type="ChEBI" id="CHEBI:57540"/>
        <dbReference type="ChEBI" id="CHEBI:58359"/>
        <dbReference type="ChEBI" id="CHEBI:58437"/>
        <dbReference type="ChEBI" id="CHEBI:456215"/>
        <dbReference type="EC" id="6.3.5.1"/>
    </reaction>
</comment>
<evidence type="ECO:0000256" key="4">
    <source>
        <dbReference type="ARBA" id="ARBA00022741"/>
    </source>
</evidence>
<dbReference type="CDD" id="cd00553">
    <property type="entry name" value="NAD_synthase"/>
    <property type="match status" value="1"/>
</dbReference>
<evidence type="ECO:0000256" key="1">
    <source>
        <dbReference type="ARBA" id="ARBA00005188"/>
    </source>
</evidence>
<sequence>MSKYVVAGGTLNQTPLDWEGNVNRIVECITMARQSNVDILCLPELAITGYGCEDLFLSEWLPKKALTFLPRISQACENLIVAVGLPIRFEGNLYNCACLIRNQKILGFYAKQFLANDGVHYEPRWFTSWQSELVKHIDIDNQRFEIGDIIREIDDLKIGFEICEDAWRGDQRPACRLFDKKVNLILNPSASHFALGKGLFRENLVVNSSRNFNCSYIYANLLGNEAGRMVYDGDVLIAQKGRLIQRNNRLSFKDVNLVTATLDFEHPDNSSAAFNHDDHDRHDEFVKADTLALFDYLRKSKSKGFVLSLSGGADSSTCAILVAEMVRRGIRELGLYDFLKKLNFADSDFESAGKIAEEKELLRFVTGKILTCAYQATENSSGETFESARALANEIGAVFHHWNIDAEVDAYTKKIETAIGFQLQWDKHDIVLQNIQARTRAPGIWMLANLKNSLLITTSNRSEGDVGYATMDGDTCGSIAPIAAIDKHFINQWLLWAEKDLGYGSLSHVNSLNPTAELRPKDQHQTDEEDLMPYPILVEIEKLAIRDHCSPMEVFEQLSRAGLASPPTLKNYIVKFYQLWARNQWKRERIAPAFHLDDFNVDPRTWCRFPILSGGFQEELALLQEL</sequence>
<comment type="similarity">
    <text evidence="2 7 8">In the C-terminal section; belongs to the NAD synthetase family.</text>
</comment>
<evidence type="ECO:0000259" key="9">
    <source>
        <dbReference type="PROSITE" id="PS50263"/>
    </source>
</evidence>
<keyword evidence="11" id="KW-1185">Reference proteome</keyword>
<evidence type="ECO:0000256" key="7">
    <source>
        <dbReference type="HAMAP-Rule" id="MF_02090"/>
    </source>
</evidence>
<gene>
    <name evidence="7" type="primary">nadE</name>
    <name evidence="10" type="ORF">QQ020_08060</name>
</gene>
<evidence type="ECO:0000256" key="3">
    <source>
        <dbReference type="ARBA" id="ARBA00022598"/>
    </source>
</evidence>
<dbReference type="Gene3D" id="3.40.50.620">
    <property type="entry name" value="HUPs"/>
    <property type="match status" value="1"/>
</dbReference>
<dbReference type="HAMAP" id="MF_02090">
    <property type="entry name" value="NadE_glutamine_dep"/>
    <property type="match status" value="1"/>
</dbReference>
<comment type="function">
    <text evidence="7">Catalyzes the ATP-dependent amidation of deamido-NAD to form NAD. Uses L-glutamine as a nitrogen source.</text>
</comment>
<proteinExistence type="inferred from homology"/>
<dbReference type="InterPro" id="IPR022310">
    <property type="entry name" value="NAD/GMP_synthase"/>
</dbReference>
<comment type="caution">
    <text evidence="7">Lacks conserved residue(s) required for the propagation of feature annotation.</text>
</comment>
<dbReference type="RefSeq" id="WP_346757327.1">
    <property type="nucleotide sequence ID" value="NZ_JAUJEB010000001.1"/>
</dbReference>
<dbReference type="Proteomes" id="UP001172083">
    <property type="component" value="Unassembled WGS sequence"/>
</dbReference>
<evidence type="ECO:0000256" key="5">
    <source>
        <dbReference type="ARBA" id="ARBA00022840"/>
    </source>
</evidence>
<dbReference type="PROSITE" id="PS50263">
    <property type="entry name" value="CN_HYDROLASE"/>
    <property type="match status" value="1"/>
</dbReference>
<dbReference type="PANTHER" id="PTHR23090:SF9">
    <property type="entry name" value="GLUTAMINE-DEPENDENT NAD(+) SYNTHETASE"/>
    <property type="match status" value="1"/>
</dbReference>
<feature type="binding site" evidence="7">
    <location>
        <position position="586"/>
    </location>
    <ligand>
        <name>deamido-NAD(+)</name>
        <dbReference type="ChEBI" id="CHEBI:58437"/>
        <note>ligand shared between two neighboring subunits</note>
    </ligand>
</feature>
<dbReference type="PIRSF" id="PIRSF006630">
    <property type="entry name" value="NADS_GAT"/>
    <property type="match status" value="1"/>
</dbReference>
<keyword evidence="4 7" id="KW-0547">Nucleotide-binding</keyword>
<evidence type="ECO:0000313" key="11">
    <source>
        <dbReference type="Proteomes" id="UP001172083"/>
    </source>
</evidence>
<dbReference type="GO" id="GO:0016787">
    <property type="term" value="F:hydrolase activity"/>
    <property type="evidence" value="ECO:0007669"/>
    <property type="project" value="UniProtKB-KW"/>
</dbReference>
<reference evidence="10" key="1">
    <citation type="submission" date="2023-06" db="EMBL/GenBank/DDBJ databases">
        <title>Genomic of Agaribacillus aureum.</title>
        <authorList>
            <person name="Wang G."/>
        </authorList>
    </citation>
    <scope>NUCLEOTIDE SEQUENCE</scope>
    <source>
        <strain evidence="10">BMA12</strain>
    </source>
</reference>
<name>A0ABT8L6E0_9BACT</name>
<keyword evidence="5 7" id="KW-0067">ATP-binding</keyword>
<evidence type="ECO:0000256" key="6">
    <source>
        <dbReference type="ARBA" id="ARBA00023027"/>
    </source>
</evidence>
<feature type="active site" description="Proton acceptor; for glutaminase activity" evidence="7">
    <location>
        <position position="44"/>
    </location>
</feature>
<dbReference type="CDD" id="cd07570">
    <property type="entry name" value="GAT_Gln-NAD-synth"/>
    <property type="match status" value="1"/>
</dbReference>
<dbReference type="SUPFAM" id="SSF52402">
    <property type="entry name" value="Adenine nucleotide alpha hydrolases-like"/>
    <property type="match status" value="1"/>
</dbReference>
<keyword evidence="6 7" id="KW-0520">NAD</keyword>
<dbReference type="InterPro" id="IPR003010">
    <property type="entry name" value="C-N_Hydrolase"/>
</dbReference>
<keyword evidence="10" id="KW-0378">Hydrolase</keyword>
<feature type="binding site" evidence="7">
    <location>
        <position position="458"/>
    </location>
    <ligand>
        <name>ATP</name>
        <dbReference type="ChEBI" id="CHEBI:30616"/>
    </ligand>
</feature>
<dbReference type="InterPro" id="IPR014729">
    <property type="entry name" value="Rossmann-like_a/b/a_fold"/>
</dbReference>
<feature type="binding site" evidence="7">
    <location>
        <position position="191"/>
    </location>
    <ligand>
        <name>L-glutamine</name>
        <dbReference type="ChEBI" id="CHEBI:58359"/>
    </ligand>
</feature>
<feature type="binding site" evidence="7">
    <location>
        <position position="197"/>
    </location>
    <ligand>
        <name>L-glutamine</name>
        <dbReference type="ChEBI" id="CHEBI:58359"/>
    </ligand>
</feature>
<feature type="binding site" evidence="7">
    <location>
        <position position="463"/>
    </location>
    <ligand>
        <name>deamido-NAD(+)</name>
        <dbReference type="ChEBI" id="CHEBI:58437"/>
        <note>ligand shared between two neighboring subunits</note>
    </ligand>
</feature>
<keyword evidence="3 7" id="KW-0436">Ligase</keyword>
<evidence type="ECO:0000256" key="2">
    <source>
        <dbReference type="ARBA" id="ARBA00007145"/>
    </source>
</evidence>
<evidence type="ECO:0000256" key="8">
    <source>
        <dbReference type="PIRNR" id="PIRNR006630"/>
    </source>
</evidence>
<accession>A0ABT8L6E0</accession>